<dbReference type="SUPFAM" id="SSF47336">
    <property type="entry name" value="ACP-like"/>
    <property type="match status" value="1"/>
</dbReference>
<comment type="caution">
    <text evidence="2">The sequence shown here is derived from an EMBL/GenBank/DDBJ whole genome shotgun (WGS) entry which is preliminary data.</text>
</comment>
<proteinExistence type="predicted"/>
<evidence type="ECO:0000313" key="3">
    <source>
        <dbReference type="Proteomes" id="UP000249396"/>
    </source>
</evidence>
<dbReference type="PROSITE" id="PS50075">
    <property type="entry name" value="CARRIER"/>
    <property type="match status" value="1"/>
</dbReference>
<dbReference type="Gene3D" id="1.10.1200.10">
    <property type="entry name" value="ACP-like"/>
    <property type="match status" value="1"/>
</dbReference>
<sequence length="83" mass="9310">MKQKIKSILSEVKENPELAVSLSDEADIVNEVGLDSLQLVTFLFRLEEAFDIEIDFENFDYSDLSSINCLAKVLTAHTSVMPT</sequence>
<dbReference type="EMBL" id="QJPH01000360">
    <property type="protein sequence ID" value="PZN76352.1"/>
    <property type="molecule type" value="Genomic_DNA"/>
</dbReference>
<accession>A0A2W4QWV3</accession>
<dbReference type="InterPro" id="IPR009081">
    <property type="entry name" value="PP-bd_ACP"/>
</dbReference>
<protein>
    <submittedName>
        <fullName evidence="2">D-alanyl carrier protein</fullName>
    </submittedName>
</protein>
<dbReference type="Proteomes" id="UP000249396">
    <property type="component" value="Unassembled WGS sequence"/>
</dbReference>
<reference evidence="2 3" key="1">
    <citation type="journal article" date="2018" name="Aquat. Microb. Ecol.">
        <title>Gammaproteobacterial methanotrophs dominate.</title>
        <authorList>
            <person name="Rissanen A.J."/>
            <person name="Saarenheimo J."/>
            <person name="Tiirola M."/>
            <person name="Peura S."/>
            <person name="Aalto S.L."/>
            <person name="Karvinen A."/>
            <person name="Nykanen H."/>
        </authorList>
    </citation>
    <scope>NUCLEOTIDE SEQUENCE [LARGE SCALE GENOMIC DNA]</scope>
    <source>
        <strain evidence="2">AMbin10</strain>
    </source>
</reference>
<dbReference type="AlphaFoldDB" id="A0A2W4QWV3"/>
<evidence type="ECO:0000259" key="1">
    <source>
        <dbReference type="PROSITE" id="PS50075"/>
    </source>
</evidence>
<gene>
    <name evidence="2" type="ORF">DM484_16730</name>
</gene>
<feature type="domain" description="Carrier" evidence="1">
    <location>
        <begin position="1"/>
        <end position="78"/>
    </location>
</feature>
<organism evidence="2 3">
    <name type="scientific">Candidatus Methylumidiphilus alinenensis</name>
    <dbReference type="NCBI Taxonomy" id="2202197"/>
    <lineage>
        <taxon>Bacteria</taxon>
        <taxon>Pseudomonadati</taxon>
        <taxon>Pseudomonadota</taxon>
        <taxon>Gammaproteobacteria</taxon>
        <taxon>Methylococcales</taxon>
        <taxon>Candidatus Methylumidiphilus</taxon>
    </lineage>
</organism>
<dbReference type="InterPro" id="IPR036736">
    <property type="entry name" value="ACP-like_sf"/>
</dbReference>
<evidence type="ECO:0000313" key="2">
    <source>
        <dbReference type="EMBL" id="PZN76352.1"/>
    </source>
</evidence>
<dbReference type="Pfam" id="PF00550">
    <property type="entry name" value="PP-binding"/>
    <property type="match status" value="1"/>
</dbReference>
<name>A0A2W4QWV3_9GAMM</name>